<sequence>MEEDKETMNLIDQQEFMETQDWPSDRGDFCWKSLSDHPDSACLLEDIFGQRCVEFLKTTKLNSYLLCCLLKVKPTQSCKTSGFCDIGQNYSLIKNTIKPTCWSSNVPQKQDVYECETEATSNSANEFKEYSDSQLLYVNNDFQYIEKIGELTEAQCSQILQLFSLINQQENANFTILSELEFNDIFQSCGFKTNITQKSHSSHTPDLPTPKYQSDPAQNRYMSIQTNNYDLSVKESTERNYINENPDFYKLGARRVYKNMNLVEQIRRVIQLFFSEEQDAGEEGFLEMLNFSKIMS</sequence>
<protein>
    <submittedName>
        <fullName evidence="2">Uncharacterized protein</fullName>
    </submittedName>
</protein>
<organism evidence="2 3">
    <name type="scientific">Euplotes crassus</name>
    <dbReference type="NCBI Taxonomy" id="5936"/>
    <lineage>
        <taxon>Eukaryota</taxon>
        <taxon>Sar</taxon>
        <taxon>Alveolata</taxon>
        <taxon>Ciliophora</taxon>
        <taxon>Intramacronucleata</taxon>
        <taxon>Spirotrichea</taxon>
        <taxon>Hypotrichia</taxon>
        <taxon>Euplotida</taxon>
        <taxon>Euplotidae</taxon>
        <taxon>Moneuplotes</taxon>
    </lineage>
</organism>
<evidence type="ECO:0000313" key="3">
    <source>
        <dbReference type="Proteomes" id="UP001295684"/>
    </source>
</evidence>
<gene>
    <name evidence="2" type="ORF">ECRASSUSDP1_LOCUS9104</name>
</gene>
<evidence type="ECO:0000256" key="1">
    <source>
        <dbReference type="SAM" id="MobiDB-lite"/>
    </source>
</evidence>
<keyword evidence="3" id="KW-1185">Reference proteome</keyword>
<evidence type="ECO:0000313" key="2">
    <source>
        <dbReference type="EMBL" id="CAI2367816.1"/>
    </source>
</evidence>
<name>A0AAD1UH28_EUPCR</name>
<feature type="region of interest" description="Disordered" evidence="1">
    <location>
        <begin position="197"/>
        <end position="216"/>
    </location>
</feature>
<dbReference type="AlphaFoldDB" id="A0AAD1UH28"/>
<dbReference type="Proteomes" id="UP001295684">
    <property type="component" value="Unassembled WGS sequence"/>
</dbReference>
<comment type="caution">
    <text evidence="2">The sequence shown here is derived from an EMBL/GenBank/DDBJ whole genome shotgun (WGS) entry which is preliminary data.</text>
</comment>
<reference evidence="2" key="1">
    <citation type="submission" date="2023-07" db="EMBL/GenBank/DDBJ databases">
        <authorList>
            <consortium name="AG Swart"/>
            <person name="Singh M."/>
            <person name="Singh A."/>
            <person name="Seah K."/>
            <person name="Emmerich C."/>
        </authorList>
    </citation>
    <scope>NUCLEOTIDE SEQUENCE</scope>
    <source>
        <strain evidence="2">DP1</strain>
    </source>
</reference>
<proteinExistence type="predicted"/>
<accession>A0AAD1UH28</accession>
<dbReference type="EMBL" id="CAMPGE010008934">
    <property type="protein sequence ID" value="CAI2367816.1"/>
    <property type="molecule type" value="Genomic_DNA"/>
</dbReference>